<feature type="region of interest" description="Disordered" evidence="2">
    <location>
        <begin position="105"/>
        <end position="131"/>
    </location>
</feature>
<dbReference type="Pfam" id="PF00651">
    <property type="entry name" value="BTB"/>
    <property type="match status" value="1"/>
</dbReference>
<gene>
    <name evidence="4" type="ORF">BAE44_0012425</name>
</gene>
<dbReference type="OrthoDB" id="432528at2759"/>
<evidence type="ECO:0000256" key="1">
    <source>
        <dbReference type="ARBA" id="ARBA00004906"/>
    </source>
</evidence>
<name>A0A1E5VN57_9POAL</name>
<dbReference type="Proteomes" id="UP000095767">
    <property type="component" value="Unassembled WGS sequence"/>
</dbReference>
<protein>
    <recommendedName>
        <fullName evidence="3">BTB domain-containing protein</fullName>
    </recommendedName>
</protein>
<accession>A0A1E5VN57</accession>
<proteinExistence type="predicted"/>
<dbReference type="InterPro" id="IPR045005">
    <property type="entry name" value="BPM1-6"/>
</dbReference>
<dbReference type="STRING" id="888268.A0A1E5VN57"/>
<reference evidence="4 5" key="1">
    <citation type="submission" date="2016-09" db="EMBL/GenBank/DDBJ databases">
        <title>The draft genome of Dichanthelium oligosanthes: A C3 panicoid grass species.</title>
        <authorList>
            <person name="Studer A.J."/>
            <person name="Schnable J.C."/>
            <person name="Brutnell T.P."/>
        </authorList>
    </citation>
    <scope>NUCLEOTIDE SEQUENCE [LARGE SCALE GENOMIC DNA]</scope>
    <source>
        <strain evidence="5">cv. Kellogg 1175</strain>
        <tissue evidence="4">Leaf</tissue>
    </source>
</reference>
<dbReference type="PANTHER" id="PTHR26379:SF483">
    <property type="entry name" value="OS11G0619800 PROTEIN"/>
    <property type="match status" value="1"/>
</dbReference>
<dbReference type="SUPFAM" id="SSF54695">
    <property type="entry name" value="POZ domain"/>
    <property type="match status" value="1"/>
</dbReference>
<evidence type="ECO:0000259" key="3">
    <source>
        <dbReference type="Pfam" id="PF00651"/>
    </source>
</evidence>
<feature type="domain" description="BTB" evidence="3">
    <location>
        <begin position="160"/>
        <end position="225"/>
    </location>
</feature>
<organism evidence="4 5">
    <name type="scientific">Dichanthelium oligosanthes</name>
    <dbReference type="NCBI Taxonomy" id="888268"/>
    <lineage>
        <taxon>Eukaryota</taxon>
        <taxon>Viridiplantae</taxon>
        <taxon>Streptophyta</taxon>
        <taxon>Embryophyta</taxon>
        <taxon>Tracheophyta</taxon>
        <taxon>Spermatophyta</taxon>
        <taxon>Magnoliopsida</taxon>
        <taxon>Liliopsida</taxon>
        <taxon>Poales</taxon>
        <taxon>Poaceae</taxon>
        <taxon>PACMAD clade</taxon>
        <taxon>Panicoideae</taxon>
        <taxon>Panicodae</taxon>
        <taxon>Paniceae</taxon>
        <taxon>Dichantheliinae</taxon>
        <taxon>Dichanthelium</taxon>
    </lineage>
</organism>
<comment type="pathway">
    <text evidence="1">Protein modification; protein ubiquitination.</text>
</comment>
<dbReference type="EMBL" id="LWDX02034463">
    <property type="protein sequence ID" value="OEL26556.1"/>
    <property type="molecule type" value="Genomic_DNA"/>
</dbReference>
<sequence length="293" mass="32562">MEKKRDELFNQIKPMVHQALSVFLCLDHHDAVEDEVKVRYKFTLLNYAGEAIVQVQSLQIFSSSKDRVGYYFFEMEELKSTSSPLLLEDSIPGQVLCHRRQGVHRDATAGAAPAPRRPPGEPGGGGYDIPGRRRAARRAQVRAGRPVHGLHGRAVCPGEENAAATHHQIDGIEPRVFKAFLHFIYTDSLPEVNEGDKVAMAQGLLVAADRYGMEKLEVICGDILCIYIDTRTAVTTLELAVKHGCHSVRNLLPELQLDYPVGLEGMVGWTCRGPRCWRRAIQKGQQSKGLAID</sequence>
<dbReference type="InterPro" id="IPR008974">
    <property type="entry name" value="TRAF-like"/>
</dbReference>
<dbReference type="Gene3D" id="3.30.710.10">
    <property type="entry name" value="Potassium Channel Kv1.1, Chain A"/>
    <property type="match status" value="1"/>
</dbReference>
<dbReference type="Gene3D" id="2.60.210.10">
    <property type="entry name" value="Apoptosis, Tumor Necrosis Factor Receptor Associated Protein 2, Chain A"/>
    <property type="match status" value="1"/>
</dbReference>
<evidence type="ECO:0000313" key="4">
    <source>
        <dbReference type="EMBL" id="OEL26556.1"/>
    </source>
</evidence>
<dbReference type="InterPro" id="IPR000210">
    <property type="entry name" value="BTB/POZ_dom"/>
</dbReference>
<dbReference type="CDD" id="cd00121">
    <property type="entry name" value="MATH"/>
    <property type="match status" value="1"/>
</dbReference>
<evidence type="ECO:0000313" key="5">
    <source>
        <dbReference type="Proteomes" id="UP000095767"/>
    </source>
</evidence>
<keyword evidence="5" id="KW-1185">Reference proteome</keyword>
<evidence type="ECO:0000256" key="2">
    <source>
        <dbReference type="SAM" id="MobiDB-lite"/>
    </source>
</evidence>
<dbReference type="InterPro" id="IPR002083">
    <property type="entry name" value="MATH/TRAF_dom"/>
</dbReference>
<dbReference type="AlphaFoldDB" id="A0A1E5VN57"/>
<dbReference type="PANTHER" id="PTHR26379">
    <property type="entry name" value="BTB/POZ AND MATH DOMAIN-CONTAINING PROTEIN 1"/>
    <property type="match status" value="1"/>
</dbReference>
<comment type="caution">
    <text evidence="4">The sequence shown here is derived from an EMBL/GenBank/DDBJ whole genome shotgun (WGS) entry which is preliminary data.</text>
</comment>
<dbReference type="InterPro" id="IPR011333">
    <property type="entry name" value="SKP1/BTB/POZ_sf"/>
</dbReference>
<dbReference type="GO" id="GO:0016567">
    <property type="term" value="P:protein ubiquitination"/>
    <property type="evidence" value="ECO:0007669"/>
    <property type="project" value="InterPro"/>
</dbReference>
<dbReference type="SUPFAM" id="SSF49599">
    <property type="entry name" value="TRAF domain-like"/>
    <property type="match status" value="1"/>
</dbReference>